<evidence type="ECO:0000313" key="1">
    <source>
        <dbReference type="EMBL" id="AMT92691.1"/>
    </source>
</evidence>
<dbReference type="KEGG" id="bly:A2T55_01835"/>
<name>A0A144M5I3_BRELN</name>
<reference evidence="2" key="1">
    <citation type="submission" date="2016-03" db="EMBL/GenBank/DDBJ databases">
        <authorList>
            <person name="Ploux O."/>
        </authorList>
    </citation>
    <scope>NUCLEOTIDE SEQUENCE [LARGE SCALE GENOMIC DNA]</scope>
    <source>
        <strain evidence="2">BS258</strain>
    </source>
</reference>
<organism evidence="1 2">
    <name type="scientific">Brevibacterium linens</name>
    <dbReference type="NCBI Taxonomy" id="1703"/>
    <lineage>
        <taxon>Bacteria</taxon>
        <taxon>Bacillati</taxon>
        <taxon>Actinomycetota</taxon>
        <taxon>Actinomycetes</taxon>
        <taxon>Micrococcales</taxon>
        <taxon>Brevibacteriaceae</taxon>
        <taxon>Brevibacterium</taxon>
    </lineage>
</organism>
<protein>
    <submittedName>
        <fullName evidence="1">Uncharacterized protein</fullName>
    </submittedName>
</protein>
<accession>A0A144M5I3</accession>
<dbReference type="Proteomes" id="UP000075950">
    <property type="component" value="Chromosome"/>
</dbReference>
<dbReference type="EMBL" id="CP014869">
    <property type="protein sequence ID" value="AMT92691.1"/>
    <property type="molecule type" value="Genomic_DNA"/>
</dbReference>
<dbReference type="RefSeq" id="WP_062860566.1">
    <property type="nucleotide sequence ID" value="NZ_CP014869.1"/>
</dbReference>
<proteinExistence type="predicted"/>
<dbReference type="AlphaFoldDB" id="A0A144M5I3"/>
<sequence>MSLPRLTVSVGISQTLFHLIFSLFTPHGSASPSTMARSDNGLAALLGSHSHHSPAHGVHHASMHSTPGGAMQMAHDSTVMPAMDGSVGAVAQMHSHSSPGMLLAHCVAGIVTIAMIYWAERLPVMLGEFARLIIRAVIPRLVLLRAQIEKPRSLVGFEPELPRSLGVRRSPVLRRGPPQPAF</sequence>
<evidence type="ECO:0000313" key="2">
    <source>
        <dbReference type="Proteomes" id="UP000075950"/>
    </source>
</evidence>
<gene>
    <name evidence="1" type="ORF">A2T55_01835</name>
</gene>